<feature type="chain" id="PRO_5043427867" evidence="1">
    <location>
        <begin position="24"/>
        <end position="133"/>
    </location>
</feature>
<keyword evidence="3" id="KW-1185">Reference proteome</keyword>
<protein>
    <submittedName>
        <fullName evidence="2">Uncharacterized protein</fullName>
    </submittedName>
</protein>
<sequence>MLVHLMVICLSSSFSFFLPSSWFWEVRQGQSLLGCEGTPKSWRYDYLCKEHSKEVTREVKPKNPYSADDNLWAVKSFPWVLRDARRVRTIQFPPGGCPLHILVTLPPCFDTIITILSSDIIYCYFKEINVIPN</sequence>
<name>A0AAV4NMU8_9ARAC</name>
<comment type="caution">
    <text evidence="2">The sequence shown here is derived from an EMBL/GenBank/DDBJ whole genome shotgun (WGS) entry which is preliminary data.</text>
</comment>
<proteinExistence type="predicted"/>
<accession>A0AAV4NMU8</accession>
<evidence type="ECO:0000256" key="1">
    <source>
        <dbReference type="SAM" id="SignalP"/>
    </source>
</evidence>
<reference evidence="2 3" key="1">
    <citation type="submission" date="2021-06" db="EMBL/GenBank/DDBJ databases">
        <title>Caerostris darwini draft genome.</title>
        <authorList>
            <person name="Kono N."/>
            <person name="Arakawa K."/>
        </authorList>
    </citation>
    <scope>NUCLEOTIDE SEQUENCE [LARGE SCALE GENOMIC DNA]</scope>
</reference>
<dbReference type="AlphaFoldDB" id="A0AAV4NMU8"/>
<feature type="signal peptide" evidence="1">
    <location>
        <begin position="1"/>
        <end position="23"/>
    </location>
</feature>
<keyword evidence="1" id="KW-0732">Signal</keyword>
<evidence type="ECO:0000313" key="2">
    <source>
        <dbReference type="EMBL" id="GIX85046.1"/>
    </source>
</evidence>
<dbReference type="Proteomes" id="UP001054837">
    <property type="component" value="Unassembled WGS sequence"/>
</dbReference>
<dbReference type="EMBL" id="BPLQ01001757">
    <property type="protein sequence ID" value="GIX85046.1"/>
    <property type="molecule type" value="Genomic_DNA"/>
</dbReference>
<gene>
    <name evidence="2" type="ORF">CDAR_93741</name>
</gene>
<organism evidence="2 3">
    <name type="scientific">Caerostris darwini</name>
    <dbReference type="NCBI Taxonomy" id="1538125"/>
    <lineage>
        <taxon>Eukaryota</taxon>
        <taxon>Metazoa</taxon>
        <taxon>Ecdysozoa</taxon>
        <taxon>Arthropoda</taxon>
        <taxon>Chelicerata</taxon>
        <taxon>Arachnida</taxon>
        <taxon>Araneae</taxon>
        <taxon>Araneomorphae</taxon>
        <taxon>Entelegynae</taxon>
        <taxon>Araneoidea</taxon>
        <taxon>Araneidae</taxon>
        <taxon>Caerostris</taxon>
    </lineage>
</organism>
<evidence type="ECO:0000313" key="3">
    <source>
        <dbReference type="Proteomes" id="UP001054837"/>
    </source>
</evidence>